<dbReference type="PATRIC" id="fig|692370.5.peg.725"/>
<dbReference type="InterPro" id="IPR004035">
    <property type="entry name" value="Endouclease-III_FeS-bd_BS"/>
</dbReference>
<dbReference type="InterPro" id="IPR003265">
    <property type="entry name" value="HhH-GPD_domain"/>
</dbReference>
<dbReference type="GO" id="GO:0016798">
    <property type="term" value="F:hydrolase activity, acting on glycosyl bonds"/>
    <property type="evidence" value="ECO:0007669"/>
    <property type="project" value="UniProtKB-KW"/>
</dbReference>
<keyword evidence="3" id="KW-0004">4Fe-4S</keyword>
<keyword evidence="4" id="KW-0479">Metal-binding</keyword>
<dbReference type="KEGG" id="ado:A6F68_00713"/>
<dbReference type="GO" id="GO:0006284">
    <property type="term" value="P:base-excision repair"/>
    <property type="evidence" value="ECO:0007669"/>
    <property type="project" value="InterPro"/>
</dbReference>
<dbReference type="InterPro" id="IPR023170">
    <property type="entry name" value="HhH_base_excis_C"/>
</dbReference>
<keyword evidence="7" id="KW-0408">Iron</keyword>
<evidence type="ECO:0000256" key="4">
    <source>
        <dbReference type="ARBA" id="ARBA00022723"/>
    </source>
</evidence>
<evidence type="ECO:0000256" key="7">
    <source>
        <dbReference type="ARBA" id="ARBA00023004"/>
    </source>
</evidence>
<proteinExistence type="inferred from homology"/>
<dbReference type="PIRSF" id="PIRSF001435">
    <property type="entry name" value="Nth"/>
    <property type="match status" value="1"/>
</dbReference>
<dbReference type="SMART" id="SM00478">
    <property type="entry name" value="ENDO3c"/>
    <property type="match status" value="1"/>
</dbReference>
<dbReference type="AlphaFoldDB" id="A0A1B2AAT4"/>
<evidence type="ECO:0000256" key="2">
    <source>
        <dbReference type="ARBA" id="ARBA00008343"/>
    </source>
</evidence>
<dbReference type="GO" id="GO:0140078">
    <property type="term" value="F:class I DNA-(apurinic or apyrimidinic site) endonuclease activity"/>
    <property type="evidence" value="ECO:0007669"/>
    <property type="project" value="UniProtKB-EC"/>
</dbReference>
<evidence type="ECO:0000256" key="8">
    <source>
        <dbReference type="ARBA" id="ARBA00023014"/>
    </source>
</evidence>
<dbReference type="GO" id="GO:0051539">
    <property type="term" value="F:4 iron, 4 sulfur cluster binding"/>
    <property type="evidence" value="ECO:0007669"/>
    <property type="project" value="UniProtKB-KW"/>
</dbReference>
<sequence length="207" mass="22585">MRRRPEDRREPEWALVQGLIGSRMPSEASSVVADRVLAEQGSWDAVAALRLDELAKALKGVRFPNQSAKRVHGVLGAICEKVGRVDLSLLEKMDTSEAVAWLEALPGAGRKIAAQVVNTTTLDRPSLVLDTHHLRILARLGLIAAGEDTAKAYDVLMPQLPEGWDAATIDEHHMLMKELGREVCTPKNPKCPDCPALSLCPTGRSRT</sequence>
<evidence type="ECO:0000313" key="12">
    <source>
        <dbReference type="EMBL" id="ANY19242.1"/>
    </source>
</evidence>
<evidence type="ECO:0000256" key="9">
    <source>
        <dbReference type="ARBA" id="ARBA00023204"/>
    </source>
</evidence>
<dbReference type="EMBL" id="CP016591">
    <property type="protein sequence ID" value="ANY19242.1"/>
    <property type="molecule type" value="Genomic_DNA"/>
</dbReference>
<comment type="similarity">
    <text evidence="2">Belongs to the Nth/MutY family.</text>
</comment>
<evidence type="ECO:0000256" key="3">
    <source>
        <dbReference type="ARBA" id="ARBA00022485"/>
    </source>
</evidence>
<keyword evidence="12" id="KW-0540">Nuclease</keyword>
<dbReference type="PROSITE" id="PS00764">
    <property type="entry name" value="ENDONUCLEASE_III_1"/>
    <property type="match status" value="1"/>
</dbReference>
<dbReference type="EC" id="4.2.99.18" evidence="12"/>
<feature type="domain" description="HhH-GPD" evidence="11">
    <location>
        <begin position="20"/>
        <end position="182"/>
    </location>
</feature>
<keyword evidence="8" id="KW-0411">Iron-sulfur</keyword>
<dbReference type="CDD" id="cd00056">
    <property type="entry name" value="ENDO3c"/>
    <property type="match status" value="1"/>
</dbReference>
<dbReference type="Proteomes" id="UP000092932">
    <property type="component" value="Chromosome"/>
</dbReference>
<dbReference type="GO" id="GO:0046872">
    <property type="term" value="F:metal ion binding"/>
    <property type="evidence" value="ECO:0007669"/>
    <property type="project" value="UniProtKB-KW"/>
</dbReference>
<keyword evidence="9" id="KW-0234">DNA repair</keyword>
<keyword evidence="5" id="KW-0227">DNA damage</keyword>
<dbReference type="Gene3D" id="1.10.1670.10">
    <property type="entry name" value="Helix-hairpin-Helix base-excision DNA repair enzymes (C-terminal)"/>
    <property type="match status" value="1"/>
</dbReference>
<name>A0A1B2AAT4_9SPHN</name>
<dbReference type="PANTHER" id="PTHR10359">
    <property type="entry name" value="A/G-SPECIFIC ADENINE GLYCOSYLASE/ENDONUCLEASE III"/>
    <property type="match status" value="1"/>
</dbReference>
<evidence type="ECO:0000256" key="5">
    <source>
        <dbReference type="ARBA" id="ARBA00022763"/>
    </source>
</evidence>
<keyword evidence="13" id="KW-1185">Reference proteome</keyword>
<keyword evidence="12" id="KW-0255">Endonuclease</keyword>
<gene>
    <name evidence="12" type="primary">nth_3</name>
    <name evidence="12" type="ORF">A6F68_00713</name>
</gene>
<comment type="cofactor">
    <cofactor evidence="1">
        <name>[4Fe-4S] cluster</name>
        <dbReference type="ChEBI" id="CHEBI:49883"/>
    </cofactor>
</comment>
<keyword evidence="6" id="KW-0378">Hydrolase</keyword>
<organism evidence="12 13">
    <name type="scientific">Tsuneonella dongtanensis</name>
    <dbReference type="NCBI Taxonomy" id="692370"/>
    <lineage>
        <taxon>Bacteria</taxon>
        <taxon>Pseudomonadati</taxon>
        <taxon>Pseudomonadota</taxon>
        <taxon>Alphaproteobacteria</taxon>
        <taxon>Sphingomonadales</taxon>
        <taxon>Erythrobacteraceae</taxon>
        <taxon>Tsuneonella</taxon>
    </lineage>
</organism>
<dbReference type="Gene3D" id="1.10.340.30">
    <property type="entry name" value="Hypothetical protein, domain 2"/>
    <property type="match status" value="1"/>
</dbReference>
<evidence type="ECO:0000313" key="13">
    <source>
        <dbReference type="Proteomes" id="UP000092932"/>
    </source>
</evidence>
<keyword evidence="12" id="KW-0456">Lyase</keyword>
<evidence type="ECO:0000259" key="11">
    <source>
        <dbReference type="SMART" id="SM00478"/>
    </source>
</evidence>
<evidence type="ECO:0000256" key="1">
    <source>
        <dbReference type="ARBA" id="ARBA00001966"/>
    </source>
</evidence>
<evidence type="ECO:0000256" key="10">
    <source>
        <dbReference type="ARBA" id="ARBA00023295"/>
    </source>
</evidence>
<dbReference type="InterPro" id="IPR011257">
    <property type="entry name" value="DNA_glycosylase"/>
</dbReference>
<keyword evidence="10" id="KW-0326">Glycosidase</keyword>
<protein>
    <submittedName>
        <fullName evidence="12">Endonuclease III</fullName>
        <ecNumber evidence="12">4.2.99.18</ecNumber>
    </submittedName>
</protein>
<dbReference type="STRING" id="692370.A6F68_00713"/>
<reference evidence="12 13" key="1">
    <citation type="submission" date="2016-07" db="EMBL/GenBank/DDBJ databases">
        <title>Complete genome sequence of Altererythrobacter dongtanensis KCTC 22672, a type strain with esterase isolated from tidal flat.</title>
        <authorList>
            <person name="Cheng H."/>
            <person name="Wu Y.-H."/>
            <person name="Zhou P."/>
            <person name="Huo Y.-Y."/>
            <person name="Wang C.-S."/>
            <person name="Xu X.-W."/>
        </authorList>
    </citation>
    <scope>NUCLEOTIDE SEQUENCE [LARGE SCALE GENOMIC DNA]</scope>
    <source>
        <strain evidence="12 13">KCTC 22672</strain>
    </source>
</reference>
<dbReference type="SUPFAM" id="SSF48150">
    <property type="entry name" value="DNA-glycosylase"/>
    <property type="match status" value="1"/>
</dbReference>
<accession>A0A1B2AAT4</accession>
<evidence type="ECO:0000256" key="6">
    <source>
        <dbReference type="ARBA" id="ARBA00022801"/>
    </source>
</evidence>